<dbReference type="NCBIfam" id="TIGR00932">
    <property type="entry name" value="2a37"/>
    <property type="match status" value="1"/>
</dbReference>
<evidence type="ECO:0000256" key="4">
    <source>
        <dbReference type="ARBA" id="ARBA00022449"/>
    </source>
</evidence>
<feature type="transmembrane region" description="Helical" evidence="11">
    <location>
        <begin position="87"/>
        <end position="109"/>
    </location>
</feature>
<gene>
    <name evidence="13" type="ORF">ACFSC0_06120</name>
</gene>
<evidence type="ECO:0000313" key="14">
    <source>
        <dbReference type="Proteomes" id="UP001597237"/>
    </source>
</evidence>
<dbReference type="InterPro" id="IPR004771">
    <property type="entry name" value="K/H_exchanger"/>
</dbReference>
<dbReference type="RefSeq" id="WP_377282513.1">
    <property type="nucleotide sequence ID" value="NZ_JBHRSI010000007.1"/>
</dbReference>
<feature type="transmembrane region" description="Helical" evidence="11">
    <location>
        <begin position="32"/>
        <end position="50"/>
    </location>
</feature>
<accession>A0ABW4MZN5</accession>
<keyword evidence="7" id="KW-0630">Potassium</keyword>
<dbReference type="PROSITE" id="PS51201">
    <property type="entry name" value="RCK_N"/>
    <property type="match status" value="1"/>
</dbReference>
<evidence type="ECO:0000256" key="1">
    <source>
        <dbReference type="ARBA" id="ARBA00004141"/>
    </source>
</evidence>
<feature type="transmembrane region" description="Helical" evidence="11">
    <location>
        <begin position="370"/>
        <end position="390"/>
    </location>
</feature>
<dbReference type="PANTHER" id="PTHR46157">
    <property type="entry name" value="K(+) EFFLUX ANTIPORTER 3, CHLOROPLASTIC"/>
    <property type="match status" value="1"/>
</dbReference>
<reference evidence="14" key="1">
    <citation type="journal article" date="2019" name="Int. J. Syst. Evol. Microbiol.">
        <title>The Global Catalogue of Microorganisms (GCM) 10K type strain sequencing project: providing services to taxonomists for standard genome sequencing and annotation.</title>
        <authorList>
            <consortium name="The Broad Institute Genomics Platform"/>
            <consortium name="The Broad Institute Genome Sequencing Center for Infectious Disease"/>
            <person name="Wu L."/>
            <person name="Ma J."/>
        </authorList>
    </citation>
    <scope>NUCLEOTIDE SEQUENCE [LARGE SCALE GENOMIC DNA]</scope>
    <source>
        <strain evidence="14">DFY28</strain>
    </source>
</reference>
<dbReference type="Proteomes" id="UP001597237">
    <property type="component" value="Unassembled WGS sequence"/>
</dbReference>
<feature type="transmembrane region" description="Helical" evidence="11">
    <location>
        <begin position="228"/>
        <end position="246"/>
    </location>
</feature>
<keyword evidence="3" id="KW-0813">Transport</keyword>
<dbReference type="InterPro" id="IPR006153">
    <property type="entry name" value="Cation/H_exchanger_TM"/>
</dbReference>
<proteinExistence type="inferred from homology"/>
<dbReference type="SUPFAM" id="SSF51735">
    <property type="entry name" value="NAD(P)-binding Rossmann-fold domains"/>
    <property type="match status" value="1"/>
</dbReference>
<evidence type="ECO:0000256" key="2">
    <source>
        <dbReference type="ARBA" id="ARBA00005551"/>
    </source>
</evidence>
<keyword evidence="5" id="KW-0633">Potassium transport</keyword>
<dbReference type="Gene3D" id="1.20.1530.20">
    <property type="match status" value="1"/>
</dbReference>
<evidence type="ECO:0000256" key="9">
    <source>
        <dbReference type="ARBA" id="ARBA00023065"/>
    </source>
</evidence>
<feature type="transmembrane region" description="Helical" evidence="11">
    <location>
        <begin position="282"/>
        <end position="303"/>
    </location>
</feature>
<dbReference type="Gene3D" id="3.40.50.720">
    <property type="entry name" value="NAD(P)-binding Rossmann-like Domain"/>
    <property type="match status" value="1"/>
</dbReference>
<comment type="similarity">
    <text evidence="2">Belongs to the monovalent cation:proton antiporter 2 (CPA2) transporter (TC 2.A.37) family.</text>
</comment>
<dbReference type="InterPro" id="IPR036291">
    <property type="entry name" value="NAD(P)-bd_dom_sf"/>
</dbReference>
<organism evidence="13 14">
    <name type="scientific">Phenylobacterium terrae</name>
    <dbReference type="NCBI Taxonomy" id="2665495"/>
    <lineage>
        <taxon>Bacteria</taxon>
        <taxon>Pseudomonadati</taxon>
        <taxon>Pseudomonadota</taxon>
        <taxon>Alphaproteobacteria</taxon>
        <taxon>Caulobacterales</taxon>
        <taxon>Caulobacteraceae</taxon>
        <taxon>Phenylobacterium</taxon>
    </lineage>
</organism>
<feature type="domain" description="RCK N-terminal" evidence="12">
    <location>
        <begin position="414"/>
        <end position="531"/>
    </location>
</feature>
<sequence length="620" mass="65957">MDGQSLMTQALVYLAAGVIAVPIAKRLGLGSVLGYLIAGVLVGPFVLDLVGEPGDVMRVAEFGVVILLFLIGLEVRPALLWRLKTAIFGLGALQMAGSAALLAAAGLALGLDWRPALAAGLVLAMSSTAIILQTLEEKRLRQGAVGEASFGVLLFQDLAVIPLFAFLPLLATLTPDAHGAEAGHGASMIGHLPVGLQALAVLGAVATVFVAGRYLIRPVFRFIAASNLREIFTAFALLLVIAVAALMQLVGLSPALGAFLAGVVLAESEFRRELEADIEPFRGLLLGLFFITVGAGLDFAVVLSQPAALALIVAGLMGLKGLAMFGAARAFRMPARDAATTAVFLAQGGEFAFVLLGFTVGAGVLPADLAGLLTAAVAVSMALTPVLVAIHERIVLARVVAAEAPPPERFPSEDPEVIVAGFGRFGQIAARLLLLNGFNVVTLDSSVEQIDLLRKFGRKVYYGDASRLDLLRSAGAEKAKLLIVAVDDQDKAVQIVETARDAFPGLTILARAWDRRHAYELVRGGADDVERETFEGGLAVGRRALLRLGFSERRAARAASLFRDQDLALFNRLAPAWTDSERYILETRDQRETMDRLLRAEMDRMRREEDGEDERPEVMA</sequence>
<keyword evidence="9" id="KW-0406">Ion transport</keyword>
<feature type="transmembrane region" description="Helical" evidence="11">
    <location>
        <begin position="309"/>
        <end position="331"/>
    </location>
</feature>
<keyword evidence="8 11" id="KW-1133">Transmembrane helix</keyword>
<evidence type="ECO:0000313" key="13">
    <source>
        <dbReference type="EMBL" id="MFD1782963.1"/>
    </source>
</evidence>
<evidence type="ECO:0000256" key="11">
    <source>
        <dbReference type="SAM" id="Phobius"/>
    </source>
</evidence>
<name>A0ABW4MZN5_9CAUL</name>
<evidence type="ECO:0000259" key="12">
    <source>
        <dbReference type="PROSITE" id="PS51201"/>
    </source>
</evidence>
<dbReference type="InterPro" id="IPR038770">
    <property type="entry name" value="Na+/solute_symporter_sf"/>
</dbReference>
<evidence type="ECO:0000256" key="8">
    <source>
        <dbReference type="ARBA" id="ARBA00022989"/>
    </source>
</evidence>
<feature type="transmembrane region" description="Helical" evidence="11">
    <location>
        <begin position="252"/>
        <end position="270"/>
    </location>
</feature>
<comment type="subcellular location">
    <subcellularLocation>
        <location evidence="1">Membrane</location>
        <topology evidence="1">Multi-pass membrane protein</topology>
    </subcellularLocation>
</comment>
<dbReference type="Pfam" id="PF02254">
    <property type="entry name" value="TrkA_N"/>
    <property type="match status" value="1"/>
</dbReference>
<evidence type="ECO:0000256" key="6">
    <source>
        <dbReference type="ARBA" id="ARBA00022692"/>
    </source>
</evidence>
<dbReference type="EMBL" id="JBHUEY010000001">
    <property type="protein sequence ID" value="MFD1782963.1"/>
    <property type="molecule type" value="Genomic_DNA"/>
</dbReference>
<comment type="caution">
    <text evidence="13">The sequence shown here is derived from an EMBL/GenBank/DDBJ whole genome shotgun (WGS) entry which is preliminary data.</text>
</comment>
<dbReference type="PANTHER" id="PTHR46157:SF4">
    <property type="entry name" value="K(+) EFFLUX ANTIPORTER 3, CHLOROPLASTIC"/>
    <property type="match status" value="1"/>
</dbReference>
<keyword evidence="6 11" id="KW-0812">Transmembrane</keyword>
<dbReference type="Pfam" id="PF00999">
    <property type="entry name" value="Na_H_Exchanger"/>
    <property type="match status" value="1"/>
</dbReference>
<feature type="transmembrane region" description="Helical" evidence="11">
    <location>
        <begin position="115"/>
        <end position="132"/>
    </location>
</feature>
<evidence type="ECO:0000256" key="5">
    <source>
        <dbReference type="ARBA" id="ARBA00022538"/>
    </source>
</evidence>
<feature type="transmembrane region" description="Helical" evidence="11">
    <location>
        <begin position="343"/>
        <end position="364"/>
    </location>
</feature>
<feature type="transmembrane region" description="Helical" evidence="11">
    <location>
        <begin position="194"/>
        <end position="216"/>
    </location>
</feature>
<keyword evidence="14" id="KW-1185">Reference proteome</keyword>
<evidence type="ECO:0000256" key="3">
    <source>
        <dbReference type="ARBA" id="ARBA00022448"/>
    </source>
</evidence>
<feature type="transmembrane region" description="Helical" evidence="11">
    <location>
        <begin position="6"/>
        <end position="25"/>
    </location>
</feature>
<evidence type="ECO:0000256" key="7">
    <source>
        <dbReference type="ARBA" id="ARBA00022958"/>
    </source>
</evidence>
<keyword evidence="4" id="KW-0050">Antiport</keyword>
<dbReference type="InterPro" id="IPR003148">
    <property type="entry name" value="RCK_N"/>
</dbReference>
<feature type="transmembrane region" description="Helical" evidence="11">
    <location>
        <begin position="153"/>
        <end position="174"/>
    </location>
</feature>
<evidence type="ECO:0000256" key="10">
    <source>
        <dbReference type="ARBA" id="ARBA00023136"/>
    </source>
</evidence>
<protein>
    <submittedName>
        <fullName evidence="13">Monovalent cation:proton antiporter-2 (CPA2) family protein</fullName>
    </submittedName>
</protein>
<keyword evidence="10 11" id="KW-0472">Membrane</keyword>
<feature type="transmembrane region" description="Helical" evidence="11">
    <location>
        <begin position="56"/>
        <end position="75"/>
    </location>
</feature>